<accession>A0A516Q0G1</accession>
<organism evidence="1 2">
    <name type="scientific">Microlunatus elymi</name>
    <dbReference type="NCBI Taxonomy" id="2596828"/>
    <lineage>
        <taxon>Bacteria</taxon>
        <taxon>Bacillati</taxon>
        <taxon>Actinomycetota</taxon>
        <taxon>Actinomycetes</taxon>
        <taxon>Propionibacteriales</taxon>
        <taxon>Propionibacteriaceae</taxon>
        <taxon>Microlunatus</taxon>
    </lineage>
</organism>
<dbReference type="RefSeq" id="WP_143986886.1">
    <property type="nucleotide sequence ID" value="NZ_CP041692.1"/>
</dbReference>
<reference evidence="1 2" key="1">
    <citation type="submission" date="2019-07" db="EMBL/GenBank/DDBJ databases">
        <title>Microlunatus dokdonensis sp. nov. isolated from the rhizospheric soil of the wild plant Elymus tsukushiensis.</title>
        <authorList>
            <person name="Ghim S.-Y."/>
            <person name="Hwang Y.-J."/>
            <person name="Son J.-S."/>
            <person name="Shin J.-H."/>
        </authorList>
    </citation>
    <scope>NUCLEOTIDE SEQUENCE [LARGE SCALE GENOMIC DNA]</scope>
    <source>
        <strain evidence="1 2">KUDC0627</strain>
    </source>
</reference>
<dbReference type="AlphaFoldDB" id="A0A516Q0G1"/>
<name>A0A516Q0G1_9ACTN</name>
<protein>
    <recommendedName>
        <fullName evidence="3">Lipoprotein</fullName>
    </recommendedName>
</protein>
<evidence type="ECO:0000313" key="2">
    <source>
        <dbReference type="Proteomes" id="UP000319263"/>
    </source>
</evidence>
<evidence type="ECO:0008006" key="3">
    <source>
        <dbReference type="Google" id="ProtNLM"/>
    </source>
</evidence>
<evidence type="ECO:0000313" key="1">
    <source>
        <dbReference type="EMBL" id="QDP96925.1"/>
    </source>
</evidence>
<dbReference type="EMBL" id="CP041692">
    <property type="protein sequence ID" value="QDP96925.1"/>
    <property type="molecule type" value="Genomic_DNA"/>
</dbReference>
<proteinExistence type="predicted"/>
<dbReference type="PROSITE" id="PS51257">
    <property type="entry name" value="PROKAR_LIPOPROTEIN"/>
    <property type="match status" value="1"/>
</dbReference>
<dbReference type="KEGG" id="mik:FOE78_14265"/>
<dbReference type="Proteomes" id="UP000319263">
    <property type="component" value="Chromosome"/>
</dbReference>
<sequence>MARSPWVLIVVGLSCLLAAGCTIQINRDPSAHEQAAAAVLAGHRFRLDSGDRPGRTELRLGADDSIVSYGAPDRQPFTVTFVHQGHAVELAARYLNVTCSKDGQSLEVDGVPRTRGQLRSDLLATVPLGVPKESVDRGIAAADAFYAAGGGTSPLLYSLSAPHRSGSGDVSVQLDISNDLHEQSLSYAVAWPGGCPV</sequence>
<gene>
    <name evidence="1" type="ORF">FOE78_14265</name>
</gene>
<keyword evidence="2" id="KW-1185">Reference proteome</keyword>